<gene>
    <name evidence="3" type="ORF">PYCCODRAFT_1477424</name>
</gene>
<evidence type="ECO:0008006" key="5">
    <source>
        <dbReference type="Google" id="ProtNLM"/>
    </source>
</evidence>
<comment type="subcellular location">
    <subcellularLocation>
        <location evidence="1">Nucleus</location>
    </subcellularLocation>
</comment>
<name>A0A1Y2INV1_TRAC3</name>
<proteinExistence type="predicted"/>
<keyword evidence="4" id="KW-1185">Reference proteome</keyword>
<dbReference type="OrthoDB" id="329666at2759"/>
<reference evidence="3 4" key="1">
    <citation type="journal article" date="2015" name="Biotechnol. Biofuels">
        <title>Enhanced degradation of softwood versus hardwood by the white-rot fungus Pycnoporus coccineus.</title>
        <authorList>
            <person name="Couturier M."/>
            <person name="Navarro D."/>
            <person name="Chevret D."/>
            <person name="Henrissat B."/>
            <person name="Piumi F."/>
            <person name="Ruiz-Duenas F.J."/>
            <person name="Martinez A.T."/>
            <person name="Grigoriev I.V."/>
            <person name="Riley R."/>
            <person name="Lipzen A."/>
            <person name="Berrin J.G."/>
            <person name="Master E.R."/>
            <person name="Rosso M.N."/>
        </authorList>
    </citation>
    <scope>NUCLEOTIDE SEQUENCE [LARGE SCALE GENOMIC DNA]</scope>
    <source>
        <strain evidence="3 4">BRFM310</strain>
    </source>
</reference>
<protein>
    <recommendedName>
        <fullName evidence="5">Mini-chromosome maintenance complex-binding protein</fullName>
    </recommendedName>
</protein>
<dbReference type="GO" id="GO:0006261">
    <property type="term" value="P:DNA-templated DNA replication"/>
    <property type="evidence" value="ECO:0007669"/>
    <property type="project" value="TreeGrafter"/>
</dbReference>
<dbReference type="STRING" id="1353009.A0A1Y2INV1"/>
<dbReference type="PANTHER" id="PTHR13489:SF0">
    <property type="entry name" value="MINI-CHROMOSOME MAINTENANCE COMPLEX-BINDING PROTEIN"/>
    <property type="match status" value="1"/>
</dbReference>
<dbReference type="EMBL" id="KZ084103">
    <property type="protein sequence ID" value="OSD02777.1"/>
    <property type="molecule type" value="Genomic_DNA"/>
</dbReference>
<evidence type="ECO:0000256" key="1">
    <source>
        <dbReference type="ARBA" id="ARBA00004123"/>
    </source>
</evidence>
<dbReference type="Pfam" id="PF09739">
    <property type="entry name" value="MCM_bind"/>
    <property type="match status" value="1"/>
</dbReference>
<dbReference type="Proteomes" id="UP000193067">
    <property type="component" value="Unassembled WGS sequence"/>
</dbReference>
<evidence type="ECO:0000256" key="2">
    <source>
        <dbReference type="ARBA" id="ARBA00023242"/>
    </source>
</evidence>
<evidence type="ECO:0000313" key="4">
    <source>
        <dbReference type="Proteomes" id="UP000193067"/>
    </source>
</evidence>
<accession>A0A1Y2INV1</accession>
<organism evidence="3 4">
    <name type="scientific">Trametes coccinea (strain BRFM310)</name>
    <name type="common">Pycnoporus coccineus</name>
    <dbReference type="NCBI Taxonomy" id="1353009"/>
    <lineage>
        <taxon>Eukaryota</taxon>
        <taxon>Fungi</taxon>
        <taxon>Dikarya</taxon>
        <taxon>Basidiomycota</taxon>
        <taxon>Agaricomycotina</taxon>
        <taxon>Agaricomycetes</taxon>
        <taxon>Polyporales</taxon>
        <taxon>Polyporaceae</taxon>
        <taxon>Trametes</taxon>
    </lineage>
</organism>
<sequence>MTADYKLRALEDPTLVVRELYRTHTSGSFPRFVADHFKKLFESQNAFRRIPILDVARPPESHRDRALVRFRGMVQDTSLSTEMYLSKYADGSCGGWGIYETEGGNSSSARDVNYADLEECSVLWATSVPAESTWCADELDGTGHAQRSLNPRTAVVSQRAHKYPHAQYQHVGVQVKVYDREGIDSYKSTDVVTFVGILSSEPCGLDQISSSPVDVPTLHVLFAQRHPSTVVPRPFPRLQRSGQEERSILSESEQSSALVADNSAQVRDELIAWIAEEALGGDRVAAEWVLLSCIARVQSRNPPLLPPSLVISRFPPPPPVPSTTSSAPVLLPTLATVLQLLLPLAHTLPLSLDTLNKSQFAPESKDEDLHAGVLQLPQGTVLLVTEGGVREGQLLERGIFNVRALQDVMDAQTLAYVFPYSQFSFPTDISCIVLSEGRKSTFFRTDLNVPLRVPTNPDGVAALYKPAEEVKLPSAERLAAFRDLIVGARGGKVQVPETTSEHIQSDFVQERRGNRGLTADDLVRRMRVSKLYALSLHEPTLGVETWQRAKALDDARISAVA</sequence>
<dbReference type="InterPro" id="IPR019140">
    <property type="entry name" value="MCM_complex-bd"/>
</dbReference>
<keyword evidence="2" id="KW-0539">Nucleus</keyword>
<dbReference type="PANTHER" id="PTHR13489">
    <property type="entry name" value="MINI-CHROMOSOME MAINTENANCE COMPLEX-BINDING PROTEIN"/>
    <property type="match status" value="1"/>
</dbReference>
<dbReference type="GO" id="GO:0003682">
    <property type="term" value="F:chromatin binding"/>
    <property type="evidence" value="ECO:0007669"/>
    <property type="project" value="TreeGrafter"/>
</dbReference>
<dbReference type="AlphaFoldDB" id="A0A1Y2INV1"/>
<dbReference type="GO" id="GO:0005634">
    <property type="term" value="C:nucleus"/>
    <property type="evidence" value="ECO:0007669"/>
    <property type="project" value="UniProtKB-SubCell"/>
</dbReference>
<evidence type="ECO:0000313" key="3">
    <source>
        <dbReference type="EMBL" id="OSD02777.1"/>
    </source>
</evidence>